<dbReference type="AlphaFoldDB" id="F9WL14"/>
<gene>
    <name evidence="1" type="ORF">TvY486_0008390</name>
</gene>
<sequence length="415" mass="46205">MALYGSSRSQFWFISFVGGWSRWLEEFLQEAGQLSAEEQLPALQGLQPAPLPSLSQALARQEVRRRLLAHHLQRVVLVLPSRLPALRLQMHCEALLEHALRWAAWAPERSLRERCLRCRAVLHLPLHCRSVLVMRACVPNKLAPPLSRAAALAAHMVSSLFPFSVATHPATLPRPLPVHVPASCRLQWSTSLGLRPSHCPHLLPLWLRARLRAQWLVATRALRQHMPQQPSIAALLAGNGTRRCHGPFRHVRVCRVYVRGCFALVSGEPRPALEDAMTLLAHKFILVLLLLRCLAVAAGCVLSLRGATQKLLLRAFLHHALPRSPVRGTPLRTPGAPKRAAIVGRVVFSGLFWTLLDGWNRIRRALRHARLGQPPSPKAITAHATGVSILARQHCAPSFLCQCQSTIHLQAVNFH</sequence>
<keyword evidence="2" id="KW-1185">Reference proteome</keyword>
<dbReference type="EMBL" id="CAEX01000583">
    <property type="protein sequence ID" value="CCD18199.1"/>
    <property type="molecule type" value="Genomic_DNA"/>
</dbReference>
<organism evidence="1 2">
    <name type="scientific">Trypanosoma vivax (strain Y486)</name>
    <dbReference type="NCBI Taxonomy" id="1055687"/>
    <lineage>
        <taxon>Eukaryota</taxon>
        <taxon>Discoba</taxon>
        <taxon>Euglenozoa</taxon>
        <taxon>Kinetoplastea</taxon>
        <taxon>Metakinetoplastina</taxon>
        <taxon>Trypanosomatida</taxon>
        <taxon>Trypanosomatidae</taxon>
        <taxon>Trypanosoma</taxon>
        <taxon>Duttonella</taxon>
    </lineage>
</organism>
<dbReference type="Proteomes" id="UP000009027">
    <property type="component" value="Unassembled WGS sequence"/>
</dbReference>
<evidence type="ECO:0000313" key="1">
    <source>
        <dbReference type="EMBL" id="CCD18199.1"/>
    </source>
</evidence>
<dbReference type="VEuPathDB" id="TriTrypDB:TvY486_0008390"/>
<evidence type="ECO:0000313" key="2">
    <source>
        <dbReference type="Proteomes" id="UP000009027"/>
    </source>
</evidence>
<reference evidence="1 2" key="1">
    <citation type="journal article" date="2012" name="Proc. Natl. Acad. Sci. U.S.A.">
        <title>Antigenic diversity is generated by distinct evolutionary mechanisms in African trypanosome species.</title>
        <authorList>
            <person name="Jackson A.P."/>
            <person name="Berry A."/>
            <person name="Aslett M."/>
            <person name="Allison H.C."/>
            <person name="Burton P."/>
            <person name="Vavrova-Anderson J."/>
            <person name="Brown R."/>
            <person name="Browne H."/>
            <person name="Corton N."/>
            <person name="Hauser H."/>
            <person name="Gamble J."/>
            <person name="Gilderthorp R."/>
            <person name="Marcello L."/>
            <person name="McQuillan J."/>
            <person name="Otto T.D."/>
            <person name="Quail M.A."/>
            <person name="Sanders M.J."/>
            <person name="van Tonder A."/>
            <person name="Ginger M.L."/>
            <person name="Field M.C."/>
            <person name="Barry J.D."/>
            <person name="Hertz-Fowler C."/>
            <person name="Berriman M."/>
        </authorList>
    </citation>
    <scope>NUCLEOTIDE SEQUENCE</scope>
    <source>
        <strain evidence="1 2">Y486</strain>
    </source>
</reference>
<name>F9WL14_TRYVY</name>
<protein>
    <submittedName>
        <fullName evidence="1">Uncharacterized protein</fullName>
    </submittedName>
</protein>
<accession>F9WL14</accession>
<proteinExistence type="predicted"/>